<name>A0AAJ1R9B9_9LACO</name>
<dbReference type="EMBL" id="SDWY01000003">
    <property type="protein sequence ID" value="MDN6900468.1"/>
    <property type="molecule type" value="Genomic_DNA"/>
</dbReference>
<dbReference type="GO" id="GO:0004617">
    <property type="term" value="F:phosphoglycerate dehydrogenase activity"/>
    <property type="evidence" value="ECO:0007669"/>
    <property type="project" value="UniProtKB-ARBA"/>
</dbReference>
<protein>
    <submittedName>
        <fullName evidence="8">3-phosphoglycerate dehydrogenase</fullName>
    </submittedName>
</protein>
<keyword evidence="3 5" id="KW-0560">Oxidoreductase</keyword>
<evidence type="ECO:0000256" key="4">
    <source>
        <dbReference type="ARBA" id="ARBA00023027"/>
    </source>
</evidence>
<dbReference type="GO" id="GO:0047545">
    <property type="term" value="F:(S)-2-hydroxyglutarate dehydrogenase activity"/>
    <property type="evidence" value="ECO:0007669"/>
    <property type="project" value="UniProtKB-ARBA"/>
</dbReference>
<evidence type="ECO:0000256" key="3">
    <source>
        <dbReference type="ARBA" id="ARBA00023002"/>
    </source>
</evidence>
<keyword evidence="2" id="KW-0028">Amino-acid biosynthesis</keyword>
<proteinExistence type="inferred from homology"/>
<dbReference type="GO" id="GO:0051287">
    <property type="term" value="F:NAD binding"/>
    <property type="evidence" value="ECO:0007669"/>
    <property type="project" value="InterPro"/>
</dbReference>
<comment type="similarity">
    <text evidence="1 5">Belongs to the D-isomer specific 2-hydroxyacid dehydrogenase family.</text>
</comment>
<dbReference type="Proteomes" id="UP001167919">
    <property type="component" value="Unassembled WGS sequence"/>
</dbReference>
<reference evidence="8" key="1">
    <citation type="submission" date="2019-01" db="EMBL/GenBank/DDBJ databases">
        <title>Oenococcus sicerae UCMA17102.</title>
        <authorList>
            <person name="Cousin F.J."/>
            <person name="Le Guellec R."/>
            <person name="Cretenet M."/>
        </authorList>
    </citation>
    <scope>NUCLEOTIDE SEQUENCE</scope>
    <source>
        <strain evidence="8">UCMA17102</strain>
    </source>
</reference>
<dbReference type="Pfam" id="PF02826">
    <property type="entry name" value="2-Hacid_dh_C"/>
    <property type="match status" value="1"/>
</dbReference>
<dbReference type="RefSeq" id="WP_301711201.1">
    <property type="nucleotide sequence ID" value="NZ_SDWY01000003.1"/>
</dbReference>
<evidence type="ECO:0000313" key="8">
    <source>
        <dbReference type="EMBL" id="MDN6900468.1"/>
    </source>
</evidence>
<dbReference type="SUPFAM" id="SSF51735">
    <property type="entry name" value="NAD(P)-binding Rossmann-fold domains"/>
    <property type="match status" value="1"/>
</dbReference>
<accession>A0AAJ1R9B9</accession>
<feature type="domain" description="D-isomer specific 2-hydroxyacid dehydrogenase NAD-binding" evidence="7">
    <location>
        <begin position="105"/>
        <end position="276"/>
    </location>
</feature>
<dbReference type="PANTHER" id="PTHR42789">
    <property type="entry name" value="D-ISOMER SPECIFIC 2-HYDROXYACID DEHYDROGENASE FAMILY PROTEIN (AFU_ORTHOLOGUE AFUA_6G10090)"/>
    <property type="match status" value="1"/>
</dbReference>
<dbReference type="GO" id="GO:0006564">
    <property type="term" value="P:L-serine biosynthetic process"/>
    <property type="evidence" value="ECO:0007669"/>
    <property type="project" value="UniProtKB-ARBA"/>
</dbReference>
<evidence type="ECO:0000256" key="1">
    <source>
        <dbReference type="ARBA" id="ARBA00005854"/>
    </source>
</evidence>
<dbReference type="AlphaFoldDB" id="A0AAJ1R9B9"/>
<evidence type="ECO:0000256" key="5">
    <source>
        <dbReference type="RuleBase" id="RU003719"/>
    </source>
</evidence>
<sequence length="311" mass="34064">MKVVVPKLLSQAGKDYLTDHNFDLIEAADNSQESILKVGKNADGIILMTDPFDNKTLEQFANLKIIARHGVGFDNVDSQFAGKHGVWVTITPMANAATVAETTIAEILDLSKNLTKISDEMRQGHFDYKSSHMGFDLANKKLGVMGYGRIGRLVAKKADALGMDVLIFDPFVKETAVGRLVDRDTLISQSDVITLHLAVTDETTHAFGKREFAMMKKSASLVNLGRGALVNEQDLINALRTKEIQSAALDVFEDEPLPLSSDFYTLDNVLLTPHIASNTAECMARMAVDSASEVVRVLSGEQPKWAINQVK</sequence>
<dbReference type="InterPro" id="IPR050857">
    <property type="entry name" value="D-2-hydroxyacid_DH"/>
</dbReference>
<dbReference type="InterPro" id="IPR029752">
    <property type="entry name" value="D-isomer_DH_CS1"/>
</dbReference>
<organism evidence="8 9">
    <name type="scientific">Oenococcus sicerae</name>
    <dbReference type="NCBI Taxonomy" id="2203724"/>
    <lineage>
        <taxon>Bacteria</taxon>
        <taxon>Bacillati</taxon>
        <taxon>Bacillota</taxon>
        <taxon>Bacilli</taxon>
        <taxon>Lactobacillales</taxon>
        <taxon>Lactobacillaceae</taxon>
        <taxon>Oenococcus</taxon>
    </lineage>
</organism>
<evidence type="ECO:0000256" key="2">
    <source>
        <dbReference type="ARBA" id="ARBA00022605"/>
    </source>
</evidence>
<dbReference type="PROSITE" id="PS00065">
    <property type="entry name" value="D_2_HYDROXYACID_DH_1"/>
    <property type="match status" value="1"/>
</dbReference>
<dbReference type="Gene3D" id="3.40.50.720">
    <property type="entry name" value="NAD(P)-binding Rossmann-like Domain"/>
    <property type="match status" value="2"/>
</dbReference>
<evidence type="ECO:0000313" key="9">
    <source>
        <dbReference type="Proteomes" id="UP001167919"/>
    </source>
</evidence>
<dbReference type="PANTHER" id="PTHR42789:SF1">
    <property type="entry name" value="D-ISOMER SPECIFIC 2-HYDROXYACID DEHYDROGENASE FAMILY PROTEIN (AFU_ORTHOLOGUE AFUA_6G10090)"/>
    <property type="match status" value="1"/>
</dbReference>
<dbReference type="SUPFAM" id="SSF52283">
    <property type="entry name" value="Formate/glycerate dehydrogenase catalytic domain-like"/>
    <property type="match status" value="1"/>
</dbReference>
<dbReference type="Pfam" id="PF00389">
    <property type="entry name" value="2-Hacid_dh"/>
    <property type="match status" value="1"/>
</dbReference>
<comment type="caution">
    <text evidence="8">The sequence shown here is derived from an EMBL/GenBank/DDBJ whole genome shotgun (WGS) entry which is preliminary data.</text>
</comment>
<dbReference type="CDD" id="cd12172">
    <property type="entry name" value="PGDH_like_2"/>
    <property type="match status" value="1"/>
</dbReference>
<keyword evidence="4" id="KW-0520">NAD</keyword>
<dbReference type="InterPro" id="IPR006139">
    <property type="entry name" value="D-isomer_2_OHA_DH_cat_dom"/>
</dbReference>
<dbReference type="FunFam" id="3.40.50.720:FF:000041">
    <property type="entry name" value="D-3-phosphoglycerate dehydrogenase"/>
    <property type="match status" value="1"/>
</dbReference>
<evidence type="ECO:0000259" key="6">
    <source>
        <dbReference type="Pfam" id="PF00389"/>
    </source>
</evidence>
<feature type="domain" description="D-isomer specific 2-hydroxyacid dehydrogenase catalytic" evidence="6">
    <location>
        <begin position="8"/>
        <end position="308"/>
    </location>
</feature>
<dbReference type="InterPro" id="IPR036291">
    <property type="entry name" value="NAD(P)-bd_dom_sf"/>
</dbReference>
<gene>
    <name evidence="8" type="ORF">EVC35_05555</name>
</gene>
<dbReference type="InterPro" id="IPR006140">
    <property type="entry name" value="D-isomer_DH_NAD-bd"/>
</dbReference>
<evidence type="ECO:0000259" key="7">
    <source>
        <dbReference type="Pfam" id="PF02826"/>
    </source>
</evidence>